<dbReference type="InterPro" id="IPR025486">
    <property type="entry name" value="DUF4378"/>
</dbReference>
<keyword evidence="4" id="KW-1185">Reference proteome</keyword>
<dbReference type="Proteomes" id="UP000734854">
    <property type="component" value="Unassembled WGS sequence"/>
</dbReference>
<dbReference type="EMBL" id="JACMSC010000017">
    <property type="protein sequence ID" value="KAG6478712.1"/>
    <property type="molecule type" value="Genomic_DNA"/>
</dbReference>
<evidence type="ECO:0000313" key="4">
    <source>
        <dbReference type="Proteomes" id="UP000734854"/>
    </source>
</evidence>
<protein>
    <recommendedName>
        <fullName evidence="5">DUF4378 domain-containing protein</fullName>
    </recommendedName>
</protein>
<evidence type="ECO:0008006" key="5">
    <source>
        <dbReference type="Google" id="ProtNLM"/>
    </source>
</evidence>
<evidence type="ECO:0000259" key="1">
    <source>
        <dbReference type="Pfam" id="PF14309"/>
    </source>
</evidence>
<organism evidence="3 4">
    <name type="scientific">Zingiber officinale</name>
    <name type="common">Ginger</name>
    <name type="synonym">Amomum zingiber</name>
    <dbReference type="NCBI Taxonomy" id="94328"/>
    <lineage>
        <taxon>Eukaryota</taxon>
        <taxon>Viridiplantae</taxon>
        <taxon>Streptophyta</taxon>
        <taxon>Embryophyta</taxon>
        <taxon>Tracheophyta</taxon>
        <taxon>Spermatophyta</taxon>
        <taxon>Magnoliopsida</taxon>
        <taxon>Liliopsida</taxon>
        <taxon>Zingiberales</taxon>
        <taxon>Zingiberaceae</taxon>
        <taxon>Zingiber</taxon>
    </lineage>
</organism>
<dbReference type="Pfam" id="PF14309">
    <property type="entry name" value="DUF4378"/>
    <property type="match status" value="1"/>
</dbReference>
<evidence type="ECO:0000313" key="3">
    <source>
        <dbReference type="EMBL" id="KAG6478712.1"/>
    </source>
</evidence>
<comment type="caution">
    <text evidence="3">The sequence shown here is derived from an EMBL/GenBank/DDBJ whole genome shotgun (WGS) entry which is preliminary data.</text>
</comment>
<dbReference type="AlphaFoldDB" id="A0A8J5F514"/>
<reference evidence="3 4" key="1">
    <citation type="submission" date="2020-08" db="EMBL/GenBank/DDBJ databases">
        <title>Plant Genome Project.</title>
        <authorList>
            <person name="Zhang R.-G."/>
        </authorList>
    </citation>
    <scope>NUCLEOTIDE SEQUENCE [LARGE SCALE GENOMIC DNA]</scope>
    <source>
        <tissue evidence="3">Rhizome</tissue>
    </source>
</reference>
<proteinExistence type="predicted"/>
<dbReference type="PANTHER" id="PTHR46836:SF8">
    <property type="entry name" value="AFADIN"/>
    <property type="match status" value="1"/>
</dbReference>
<feature type="domain" description="DUF4378" evidence="1">
    <location>
        <begin position="816"/>
        <end position="964"/>
    </location>
</feature>
<accession>A0A8J5F514</accession>
<dbReference type="InterPro" id="IPR032795">
    <property type="entry name" value="DUF3741-assoc"/>
</dbReference>
<dbReference type="PANTHER" id="PTHR46836">
    <property type="entry name" value="AFADIN"/>
    <property type="match status" value="1"/>
</dbReference>
<gene>
    <name evidence="3" type="ORF">ZIOFF_062156</name>
</gene>
<evidence type="ECO:0000259" key="2">
    <source>
        <dbReference type="Pfam" id="PF14383"/>
    </source>
</evidence>
<sequence length="970" mass="110928">MPASLAPCRYPSRPENLECLALEESKSTMQQRSRQRCREVSPAAAEFGLRRASVSPAPPEGHYGFKKQLNETCTASGFGRNISFLAEEHSLDNRIKKSPCKKTSEVLIKDLIEEELSKGKETKHSSPSLIAKLMGLDSCPSLVKQKRNTNIPGLFGNYVDAEDLMQWKHKDSQELKEVFEISNANTRRKQASHSDMMAKHRQRAYEDYVRNEREDFMDVSGQSPIELFHKYKEFSGTFGISDSSKDLFWELLQDSNSLFAKHLQDLKYAPSSHRSKIAILKPSECRTENGRDKVQCRSSKTGKSNDRLAHMHQEITGSSKTHAARLRKCHVEEDTGSVPYNLLALQRGRSRSRTAVRPADIVILKPTLEKAQKVAEASFLTHGDLWFNSKKDRKLAALRTQEFHDQKHIDIFPHEKDGMDHKVNYSEENYRKITPKMRHNRNRLSKLNFSPRVTVYTGDRYSIMMPDIAKLTHSDSVPQSPDPFGEWGNRFIPSSMYSTKSRVSMEDLNHHYFERRNVTHQLQNMGLISQRSSTPGETLELSEEVTGKFTVDFLNSKNISTEYLSRDEILDSWSCQFGTSCKDAPRDGCSRFSSRPNSHLASVSAKFGDRKRVGGSTTIIKDVADVKSYVSLGILSAKQSEHQNYNYQLADYVAVKNMVPEREIHINSEGLRKRVHEEDLITKTELNTATKVLTTWEEQATKSAFHVPPDNGYGYHKDIVLQEKSSDHIVKLQPLSFNDLEQPSPVSVLETPYEDETYSSELRMQLEHLKMDSAAICTEESQVLLLSDEYCKEDDCVFLPLVDLHEARFRDIDDRDFTYLLDILLESGTKSIHDNKLLKEHCLFGFALDQSLFVDLEKKYGGISSWSRSERRLLFDLVNYSLADLVTSYLDVHPGITISKLRLPTYDSESIVEAVWQMVVKQRKELQCSQENKILETAWLGWRYDVDVIAIDIEEMLNADLLQELVSELL</sequence>
<name>A0A8J5F514_ZINOF</name>
<feature type="domain" description="DUF3741" evidence="2">
    <location>
        <begin position="126"/>
        <end position="141"/>
    </location>
</feature>
<dbReference type="Pfam" id="PF14383">
    <property type="entry name" value="VARLMGL"/>
    <property type="match status" value="1"/>
</dbReference>